<keyword evidence="2" id="KW-1185">Reference proteome</keyword>
<reference evidence="1 2" key="1">
    <citation type="journal article" date="2023" name="Nucleic Acids Res.">
        <title>The hologenome of Daphnia magna reveals possible DNA methylation and microbiome-mediated evolution of the host genome.</title>
        <authorList>
            <person name="Chaturvedi A."/>
            <person name="Li X."/>
            <person name="Dhandapani V."/>
            <person name="Marshall H."/>
            <person name="Kissane S."/>
            <person name="Cuenca-Cambronero M."/>
            <person name="Asole G."/>
            <person name="Calvet F."/>
            <person name="Ruiz-Romero M."/>
            <person name="Marangio P."/>
            <person name="Guigo R."/>
            <person name="Rago D."/>
            <person name="Mirbahai L."/>
            <person name="Eastwood N."/>
            <person name="Colbourne J.K."/>
            <person name="Zhou J."/>
            <person name="Mallon E."/>
            <person name="Orsini L."/>
        </authorList>
    </citation>
    <scope>NUCLEOTIDE SEQUENCE [LARGE SCALE GENOMIC DNA]</scope>
    <source>
        <strain evidence="1">LRV0_1</strain>
    </source>
</reference>
<evidence type="ECO:0000313" key="2">
    <source>
        <dbReference type="Proteomes" id="UP001234178"/>
    </source>
</evidence>
<accession>A0ABQ9ZV39</accession>
<sequence>MVSTGRIPIIKRIAPGLFTLAVGRLKKEEYRLVQWKSGPGHAFLLFKIVRSLDGKWIEEMTHQRDGS</sequence>
<proteinExistence type="predicted"/>
<organism evidence="1 2">
    <name type="scientific">Daphnia magna</name>
    <dbReference type="NCBI Taxonomy" id="35525"/>
    <lineage>
        <taxon>Eukaryota</taxon>
        <taxon>Metazoa</taxon>
        <taxon>Ecdysozoa</taxon>
        <taxon>Arthropoda</taxon>
        <taxon>Crustacea</taxon>
        <taxon>Branchiopoda</taxon>
        <taxon>Diplostraca</taxon>
        <taxon>Cladocera</taxon>
        <taxon>Anomopoda</taxon>
        <taxon>Daphniidae</taxon>
        <taxon>Daphnia</taxon>
    </lineage>
</organism>
<protein>
    <submittedName>
        <fullName evidence="1">Uncharacterized protein</fullName>
    </submittedName>
</protein>
<name>A0ABQ9ZV39_9CRUS</name>
<gene>
    <name evidence="1" type="ORF">OUZ56_031748</name>
</gene>
<comment type="caution">
    <text evidence="1">The sequence shown here is derived from an EMBL/GenBank/DDBJ whole genome shotgun (WGS) entry which is preliminary data.</text>
</comment>
<dbReference type="EMBL" id="JAOYFB010000005">
    <property type="protein sequence ID" value="KAK4016783.1"/>
    <property type="molecule type" value="Genomic_DNA"/>
</dbReference>
<dbReference type="Proteomes" id="UP001234178">
    <property type="component" value="Unassembled WGS sequence"/>
</dbReference>
<evidence type="ECO:0000313" key="1">
    <source>
        <dbReference type="EMBL" id="KAK4016783.1"/>
    </source>
</evidence>